<sequence length="96" mass="10633">MACAGRTSAYPKLRIPSQTSQLKKEDDSSSFASSRFLCWGVQMSILLCFSHINNHFSFESCASFSFYFLPVINAVGTSNHPLTRGKDVTLPPLPQD</sequence>
<dbReference type="AlphaFoldDB" id="A0A9I9EBL9"/>
<evidence type="ECO:0000313" key="1">
    <source>
        <dbReference type="EnsemblPlants" id="MELO3C031520.2.1"/>
    </source>
</evidence>
<protein>
    <submittedName>
        <fullName evidence="1">Uncharacterized protein</fullName>
    </submittedName>
</protein>
<dbReference type="Gramene" id="MELO3C031520.2.1">
    <property type="protein sequence ID" value="MELO3C031520.2.1"/>
    <property type="gene ID" value="MELO3C031520.2"/>
</dbReference>
<organism evidence="1">
    <name type="scientific">Cucumis melo</name>
    <name type="common">Muskmelon</name>
    <dbReference type="NCBI Taxonomy" id="3656"/>
    <lineage>
        <taxon>Eukaryota</taxon>
        <taxon>Viridiplantae</taxon>
        <taxon>Streptophyta</taxon>
        <taxon>Embryophyta</taxon>
        <taxon>Tracheophyta</taxon>
        <taxon>Spermatophyta</taxon>
        <taxon>Magnoliopsida</taxon>
        <taxon>eudicotyledons</taxon>
        <taxon>Gunneridae</taxon>
        <taxon>Pentapetalae</taxon>
        <taxon>rosids</taxon>
        <taxon>fabids</taxon>
        <taxon>Cucurbitales</taxon>
        <taxon>Cucurbitaceae</taxon>
        <taxon>Benincaseae</taxon>
        <taxon>Cucumis</taxon>
    </lineage>
</organism>
<reference evidence="1" key="1">
    <citation type="submission" date="2023-03" db="UniProtKB">
        <authorList>
            <consortium name="EnsemblPlants"/>
        </authorList>
    </citation>
    <scope>IDENTIFICATION</scope>
</reference>
<proteinExistence type="predicted"/>
<dbReference type="EnsemblPlants" id="MELO3C031520.2.1">
    <property type="protein sequence ID" value="MELO3C031520.2.1"/>
    <property type="gene ID" value="MELO3C031520.2"/>
</dbReference>
<accession>A0A9I9EBL9</accession>
<name>A0A9I9EBL9_CUCME</name>